<dbReference type="AlphaFoldDB" id="A0AAN8F5B4"/>
<proteinExistence type="predicted"/>
<feature type="non-terminal residue" evidence="1">
    <location>
        <position position="1"/>
    </location>
</feature>
<protein>
    <submittedName>
        <fullName evidence="1">Uncharacterized protein</fullName>
    </submittedName>
</protein>
<evidence type="ECO:0000313" key="1">
    <source>
        <dbReference type="EMBL" id="KAK5965248.1"/>
    </source>
</evidence>
<comment type="caution">
    <text evidence="1">The sequence shown here is derived from an EMBL/GenBank/DDBJ whole genome shotgun (WGS) entry which is preliminary data.</text>
</comment>
<dbReference type="Proteomes" id="UP001331761">
    <property type="component" value="Unassembled WGS sequence"/>
</dbReference>
<name>A0AAN8F5B4_TRICO</name>
<evidence type="ECO:0000313" key="2">
    <source>
        <dbReference type="Proteomes" id="UP001331761"/>
    </source>
</evidence>
<organism evidence="1 2">
    <name type="scientific">Trichostrongylus colubriformis</name>
    <name type="common">Black scour worm</name>
    <dbReference type="NCBI Taxonomy" id="6319"/>
    <lineage>
        <taxon>Eukaryota</taxon>
        <taxon>Metazoa</taxon>
        <taxon>Ecdysozoa</taxon>
        <taxon>Nematoda</taxon>
        <taxon>Chromadorea</taxon>
        <taxon>Rhabditida</taxon>
        <taxon>Rhabditina</taxon>
        <taxon>Rhabditomorpha</taxon>
        <taxon>Strongyloidea</taxon>
        <taxon>Trichostrongylidae</taxon>
        <taxon>Trichostrongylus</taxon>
    </lineage>
</organism>
<keyword evidence="2" id="KW-1185">Reference proteome</keyword>
<reference evidence="1 2" key="1">
    <citation type="submission" date="2019-10" db="EMBL/GenBank/DDBJ databases">
        <title>Assembly and Annotation for the nematode Trichostrongylus colubriformis.</title>
        <authorList>
            <person name="Martin J."/>
        </authorList>
    </citation>
    <scope>NUCLEOTIDE SEQUENCE [LARGE SCALE GENOMIC DNA]</scope>
    <source>
        <strain evidence="1">G859</strain>
        <tissue evidence="1">Whole worm</tissue>
    </source>
</reference>
<dbReference type="EMBL" id="WIXE01024810">
    <property type="protein sequence ID" value="KAK5965248.1"/>
    <property type="molecule type" value="Genomic_DNA"/>
</dbReference>
<gene>
    <name evidence="1" type="ORF">GCK32_014574</name>
</gene>
<sequence>FIGNKTSPSPSICFGINNDGMPMDEEAEFLCDRYYLSSPPMKLELHYAFDKDKPISLVAVLSEAYGMEGRSKVNIEYIGK</sequence>
<accession>A0AAN8F5B4</accession>